<dbReference type="PANTHER" id="PTHR35279">
    <property type="match status" value="1"/>
</dbReference>
<dbReference type="EnsemblPlants" id="Pp3c11_9510V3.2">
    <property type="protein sequence ID" value="Pp3c11_9510V3.2"/>
    <property type="gene ID" value="Pp3c11_9510"/>
</dbReference>
<dbReference type="EMBL" id="ABEU02000011">
    <property type="protein sequence ID" value="PNR45044.1"/>
    <property type="molecule type" value="Genomic_DNA"/>
</dbReference>
<evidence type="ECO:0000256" key="1">
    <source>
        <dbReference type="SAM" id="MobiDB-lite"/>
    </source>
</evidence>
<reference evidence="2 4" key="1">
    <citation type="journal article" date="2008" name="Science">
        <title>The Physcomitrella genome reveals evolutionary insights into the conquest of land by plants.</title>
        <authorList>
            <person name="Rensing S."/>
            <person name="Lang D."/>
            <person name="Zimmer A."/>
            <person name="Terry A."/>
            <person name="Salamov A."/>
            <person name="Shapiro H."/>
            <person name="Nishiyama T."/>
            <person name="Perroud P.-F."/>
            <person name="Lindquist E."/>
            <person name="Kamisugi Y."/>
            <person name="Tanahashi T."/>
            <person name="Sakakibara K."/>
            <person name="Fujita T."/>
            <person name="Oishi K."/>
            <person name="Shin-I T."/>
            <person name="Kuroki Y."/>
            <person name="Toyoda A."/>
            <person name="Suzuki Y."/>
            <person name="Hashimoto A."/>
            <person name="Yamaguchi K."/>
            <person name="Sugano A."/>
            <person name="Kohara Y."/>
            <person name="Fujiyama A."/>
            <person name="Anterola A."/>
            <person name="Aoki S."/>
            <person name="Ashton N."/>
            <person name="Barbazuk W.B."/>
            <person name="Barker E."/>
            <person name="Bennetzen J."/>
            <person name="Bezanilla M."/>
            <person name="Blankenship R."/>
            <person name="Cho S.H."/>
            <person name="Dutcher S."/>
            <person name="Estelle M."/>
            <person name="Fawcett J.A."/>
            <person name="Gundlach H."/>
            <person name="Hanada K."/>
            <person name="Heyl A."/>
            <person name="Hicks K.A."/>
            <person name="Hugh J."/>
            <person name="Lohr M."/>
            <person name="Mayer K."/>
            <person name="Melkozernov A."/>
            <person name="Murata T."/>
            <person name="Nelson D."/>
            <person name="Pils B."/>
            <person name="Prigge M."/>
            <person name="Reiss B."/>
            <person name="Renner T."/>
            <person name="Rombauts S."/>
            <person name="Rushton P."/>
            <person name="Sanderfoot A."/>
            <person name="Schween G."/>
            <person name="Shiu S.-H."/>
            <person name="Stueber K."/>
            <person name="Theodoulou F.L."/>
            <person name="Tu H."/>
            <person name="Van de Peer Y."/>
            <person name="Verrier P.J."/>
            <person name="Waters E."/>
            <person name="Wood A."/>
            <person name="Yang L."/>
            <person name="Cove D."/>
            <person name="Cuming A."/>
            <person name="Hasebe M."/>
            <person name="Lucas S."/>
            <person name="Mishler D.B."/>
            <person name="Reski R."/>
            <person name="Grigoriev I."/>
            <person name="Quatrano R.S."/>
            <person name="Boore J.L."/>
        </authorList>
    </citation>
    <scope>NUCLEOTIDE SEQUENCE [LARGE SCALE GENOMIC DNA]</scope>
    <source>
        <strain evidence="3 4">cv. Gransden 2004</strain>
    </source>
</reference>
<proteinExistence type="predicted"/>
<evidence type="ECO:0000313" key="3">
    <source>
        <dbReference type="EnsemblPlants" id="Pp3c11_9510V3.1"/>
    </source>
</evidence>
<accession>A9SAS7</accession>
<dbReference type="OrthoDB" id="3510at2759"/>
<dbReference type="Gene3D" id="2.115.10.20">
    <property type="entry name" value="Glycosyl hydrolase domain, family 43"/>
    <property type="match status" value="4"/>
</dbReference>
<dbReference type="RefSeq" id="XP_024389468.1">
    <property type="nucleotide sequence ID" value="XM_024533700.2"/>
</dbReference>
<dbReference type="eggNOG" id="KOG2084">
    <property type="taxonomic scope" value="Eukaryota"/>
</dbReference>
<reference evidence="2 4" key="2">
    <citation type="journal article" date="2018" name="Plant J.">
        <title>The Physcomitrella patens chromosome-scale assembly reveals moss genome structure and evolution.</title>
        <authorList>
            <person name="Lang D."/>
            <person name="Ullrich K.K."/>
            <person name="Murat F."/>
            <person name="Fuchs J."/>
            <person name="Jenkins J."/>
            <person name="Haas F.B."/>
            <person name="Piednoel M."/>
            <person name="Gundlach H."/>
            <person name="Van Bel M."/>
            <person name="Meyberg R."/>
            <person name="Vives C."/>
            <person name="Morata J."/>
            <person name="Symeonidi A."/>
            <person name="Hiss M."/>
            <person name="Muchero W."/>
            <person name="Kamisugi Y."/>
            <person name="Saleh O."/>
            <person name="Blanc G."/>
            <person name="Decker E.L."/>
            <person name="van Gessel N."/>
            <person name="Grimwood J."/>
            <person name="Hayes R.D."/>
            <person name="Graham S.W."/>
            <person name="Gunter L.E."/>
            <person name="McDaniel S.F."/>
            <person name="Hoernstein S.N.W."/>
            <person name="Larsson A."/>
            <person name="Li F.W."/>
            <person name="Perroud P.F."/>
            <person name="Phillips J."/>
            <person name="Ranjan P."/>
            <person name="Rokshar D.S."/>
            <person name="Rothfels C.J."/>
            <person name="Schneider L."/>
            <person name="Shu S."/>
            <person name="Stevenson D.W."/>
            <person name="Thummler F."/>
            <person name="Tillich M."/>
            <person name="Villarreal Aguilar J.C."/>
            <person name="Widiez T."/>
            <person name="Wong G.K."/>
            <person name="Wymore A."/>
            <person name="Zhang Y."/>
            <person name="Zimmer A.D."/>
            <person name="Quatrano R.S."/>
            <person name="Mayer K.F.X."/>
            <person name="Goodstein D."/>
            <person name="Casacuberta J.M."/>
            <person name="Vandepoele K."/>
            <person name="Reski R."/>
            <person name="Cuming A.C."/>
            <person name="Tuskan G.A."/>
            <person name="Maumus F."/>
            <person name="Salse J."/>
            <person name="Schmutz J."/>
            <person name="Rensing S.A."/>
        </authorList>
    </citation>
    <scope>NUCLEOTIDE SEQUENCE [LARGE SCALE GENOMIC DNA]</scope>
    <source>
        <strain evidence="3 4">cv. Gransden 2004</strain>
    </source>
</reference>
<sequence length="449" mass="49021">MSAASLFCNLASSSVDITLLDCRPKASWAVKSRSFFSSLGRRSQGFLPKLSVSIKKAASGRSSSTVIKNSGMDPESEIDRRFTGRVLAPAPGDSDWWDKKLLSGAVVVPEIGKSGYRMYYYGRGGDEWAKGVQPFNASLPTGRNGMAVSEDGLQFERYMGHLSGGAIMDPSPDYAAFDAVHIGVSDVLYDQAEDVWRMFYFGGGYEESTLLGLNPDKLFRGVKLRPGVAASKDGLSFDDREGPILELGEKGAWDENGVSWPRVLPPEENGDEKDKGKSNWLMTYHTRQSGGPNNFGFFSAGVATSADGKRWHKHSKILSAGDPGAWDEGGVSVRHVLRVNDKYVMFYEGSNYKFQFAIGLATSDDGLVWEKDFQVGPEPGGPILKARVGENVWDNVIVGTPYVVALSDGSFRLYYLGVGKMVGDEASKQGIGLAVSDGPNYRSWRRFNE</sequence>
<evidence type="ECO:0000313" key="4">
    <source>
        <dbReference type="Proteomes" id="UP000006727"/>
    </source>
</evidence>
<dbReference type="Gramene" id="Pp3c11_9510V3.4">
    <property type="protein sequence ID" value="Pp3c11_9510V3.4"/>
    <property type="gene ID" value="Pp3c11_9510"/>
</dbReference>
<dbReference type="PANTHER" id="PTHR35279:SF4">
    <property type="entry name" value="GLYCOSYL HYDROLASE FAMILY 32 N-TERMINAL DOMAIN-CONTAINING PROTEIN"/>
    <property type="match status" value="1"/>
</dbReference>
<dbReference type="KEGG" id="ppp:112288937"/>
<protein>
    <recommendedName>
        <fullName evidence="5">Glycosyl hydrolase family 32 N-terminal domain-containing protein</fullName>
    </recommendedName>
</protein>
<dbReference type="Gramene" id="Pp3c11_9510V3.3">
    <property type="protein sequence ID" value="Pp3c11_9510V3.3"/>
    <property type="gene ID" value="Pp3c11_9510"/>
</dbReference>
<dbReference type="GeneID" id="112288937"/>
<dbReference type="OMA" id="MRAIYIN"/>
<dbReference type="Gramene" id="Pp3c11_9510V3.2">
    <property type="protein sequence ID" value="Pp3c11_9510V3.2"/>
    <property type="gene ID" value="Pp3c11_9510"/>
</dbReference>
<organism evidence="2">
    <name type="scientific">Physcomitrium patens</name>
    <name type="common">Spreading-leaved earth moss</name>
    <name type="synonym">Physcomitrella patens</name>
    <dbReference type="NCBI Taxonomy" id="3218"/>
    <lineage>
        <taxon>Eukaryota</taxon>
        <taxon>Viridiplantae</taxon>
        <taxon>Streptophyta</taxon>
        <taxon>Embryophyta</taxon>
        <taxon>Bryophyta</taxon>
        <taxon>Bryophytina</taxon>
        <taxon>Bryopsida</taxon>
        <taxon>Funariidae</taxon>
        <taxon>Funariales</taxon>
        <taxon>Funariaceae</taxon>
        <taxon>Physcomitrium</taxon>
    </lineage>
</organism>
<feature type="region of interest" description="Disordered" evidence="1">
    <location>
        <begin position="258"/>
        <end position="277"/>
    </location>
</feature>
<gene>
    <name evidence="3" type="primary">LOC112288937</name>
    <name evidence="2" type="ORF">PHYPA_014815</name>
</gene>
<dbReference type="EnsemblPlants" id="Pp3c11_9510V3.3">
    <property type="protein sequence ID" value="Pp3c11_9510V3.3"/>
    <property type="gene ID" value="Pp3c11_9510"/>
</dbReference>
<dbReference type="RefSeq" id="XP_024389469.1">
    <property type="nucleotide sequence ID" value="XM_024533701.2"/>
</dbReference>
<dbReference type="HOGENOM" id="CLU_041216_0_0_1"/>
<dbReference type="PaxDb" id="3218-PP1S61_112V6.2"/>
<reference evidence="3" key="3">
    <citation type="submission" date="2020-12" db="UniProtKB">
        <authorList>
            <consortium name="EnsemblPlants"/>
        </authorList>
    </citation>
    <scope>IDENTIFICATION</scope>
</reference>
<dbReference type="InterPro" id="IPR023296">
    <property type="entry name" value="Glyco_hydro_beta-prop_sf"/>
</dbReference>
<evidence type="ECO:0008006" key="5">
    <source>
        <dbReference type="Google" id="ProtNLM"/>
    </source>
</evidence>
<dbReference type="EnsemblPlants" id="Pp3c11_9510V3.1">
    <property type="protein sequence ID" value="Pp3c11_9510V3.1"/>
    <property type="gene ID" value="Pp3c11_9510"/>
</dbReference>
<dbReference type="STRING" id="3218.A9SAS7"/>
<dbReference type="AlphaFoldDB" id="A9SAS7"/>
<name>A9SAS7_PHYPA</name>
<evidence type="ECO:0000313" key="2">
    <source>
        <dbReference type="EMBL" id="PNR45044.1"/>
    </source>
</evidence>
<keyword evidence="4" id="KW-1185">Reference proteome</keyword>
<dbReference type="Gramene" id="Pp3c11_9510V3.1">
    <property type="protein sequence ID" value="Pp3c11_9510V3.1"/>
    <property type="gene ID" value="Pp3c11_9510"/>
</dbReference>
<dbReference type="SUPFAM" id="SSF75005">
    <property type="entry name" value="Arabinanase/levansucrase/invertase"/>
    <property type="match status" value="2"/>
</dbReference>
<dbReference type="Proteomes" id="UP000006727">
    <property type="component" value="Chromosome 11"/>
</dbReference>
<dbReference type="EnsemblPlants" id="Pp3c11_9510V3.4">
    <property type="protein sequence ID" value="Pp3c11_9510V3.4"/>
    <property type="gene ID" value="Pp3c11_9510"/>
</dbReference>